<evidence type="ECO:0000259" key="3">
    <source>
        <dbReference type="Pfam" id="PF06722"/>
    </source>
</evidence>
<dbReference type="NCBIfam" id="TIGR01426">
    <property type="entry name" value="MGT"/>
    <property type="match status" value="1"/>
</dbReference>
<dbReference type="InterPro" id="IPR002213">
    <property type="entry name" value="UDP_glucos_trans"/>
</dbReference>
<feature type="domain" description="Erythromycin biosynthesis protein CIII-like C-terminal" evidence="3">
    <location>
        <begin position="264"/>
        <end position="389"/>
    </location>
</feature>
<dbReference type="GO" id="GO:0016758">
    <property type="term" value="F:hexosyltransferase activity"/>
    <property type="evidence" value="ECO:0007669"/>
    <property type="project" value="InterPro"/>
</dbReference>
<dbReference type="CDD" id="cd03784">
    <property type="entry name" value="GT1_Gtf-like"/>
    <property type="match status" value="1"/>
</dbReference>
<evidence type="ECO:0000313" key="4">
    <source>
        <dbReference type="EMBL" id="MBB6693736.1"/>
    </source>
</evidence>
<dbReference type="Gene3D" id="3.40.50.2000">
    <property type="entry name" value="Glycogen Phosphorylase B"/>
    <property type="match status" value="2"/>
</dbReference>
<reference evidence="4 5" key="1">
    <citation type="submission" date="2020-08" db="EMBL/GenBank/DDBJ databases">
        <title>Cohnella phylogeny.</title>
        <authorList>
            <person name="Dunlap C."/>
        </authorList>
    </citation>
    <scope>NUCLEOTIDE SEQUENCE [LARGE SCALE GENOMIC DNA]</scope>
    <source>
        <strain evidence="4 5">DSM 25239</strain>
    </source>
</reference>
<dbReference type="SUPFAM" id="SSF53756">
    <property type="entry name" value="UDP-Glycosyltransferase/glycogen phosphorylase"/>
    <property type="match status" value="1"/>
</dbReference>
<dbReference type="RefSeq" id="WP_185137717.1">
    <property type="nucleotide sequence ID" value="NZ_JACJVR010000079.1"/>
</dbReference>
<evidence type="ECO:0000256" key="2">
    <source>
        <dbReference type="ARBA" id="ARBA00022679"/>
    </source>
</evidence>
<dbReference type="AlphaFoldDB" id="A0A841TZP0"/>
<comment type="similarity">
    <text evidence="1">Belongs to the UDP-glycosyltransferase family.</text>
</comment>
<dbReference type="EMBL" id="JACJVR010000079">
    <property type="protein sequence ID" value="MBB6693736.1"/>
    <property type="molecule type" value="Genomic_DNA"/>
</dbReference>
<dbReference type="Pfam" id="PF06722">
    <property type="entry name" value="EryCIII-like_C"/>
    <property type="match status" value="1"/>
</dbReference>
<sequence>MSRVAFFSVDMHGHVNPTLGLVRKLAEKGEEVLYYSGEAFRERIEAAGASFAAYKEPLGFGTHDGGGIETFLVTADFILGRSLTVTEAVLDDLRAWGTDYIVHDAFCHWGKEAARRLGVPAVSLFANFAFIDEMADLDPAFFMENVLRAGDDPLYVKNKGQTDVFRKLTAKLSKILYLKYGVRTDSVINDIFCGKEKLNVVPTSREFQLYAEAFDDSYLFAGYEIGPRTEKSEFPFERLDGRPLVYIALGTIFNDAPEFYAACLRAFAEGDAQLVLSVGGSVGPERLGPLPDGAIVLPYVPQAEVLKRASAFVTHGGANSIHESLCLEVPTVVVPRSFDQFMGAIAVERAGAGIYLREPEPTAEELAAAVRAVRTDPSYREACGRIRRTLEAAGGHERAAEAIIAYAASERGEALAR</sequence>
<dbReference type="InterPro" id="IPR050426">
    <property type="entry name" value="Glycosyltransferase_28"/>
</dbReference>
<keyword evidence="5" id="KW-1185">Reference proteome</keyword>
<dbReference type="InterPro" id="IPR010610">
    <property type="entry name" value="EryCIII-like_C"/>
</dbReference>
<dbReference type="GO" id="GO:0008194">
    <property type="term" value="F:UDP-glycosyltransferase activity"/>
    <property type="evidence" value="ECO:0007669"/>
    <property type="project" value="InterPro"/>
</dbReference>
<proteinExistence type="inferred from homology"/>
<evidence type="ECO:0000313" key="5">
    <source>
        <dbReference type="Proteomes" id="UP000553776"/>
    </source>
</evidence>
<dbReference type="InterPro" id="IPR006326">
    <property type="entry name" value="UDPGT_MGT-like"/>
</dbReference>
<dbReference type="FunFam" id="3.40.50.2000:FF:000072">
    <property type="entry name" value="Glycosyl transferase"/>
    <property type="match status" value="1"/>
</dbReference>
<dbReference type="GO" id="GO:0017000">
    <property type="term" value="P:antibiotic biosynthetic process"/>
    <property type="evidence" value="ECO:0007669"/>
    <property type="project" value="UniProtKB-ARBA"/>
</dbReference>
<dbReference type="PANTHER" id="PTHR48050:SF13">
    <property type="entry name" value="STEROL 3-BETA-GLUCOSYLTRANSFERASE UGT80A2"/>
    <property type="match status" value="1"/>
</dbReference>
<dbReference type="PANTHER" id="PTHR48050">
    <property type="entry name" value="STEROL 3-BETA-GLUCOSYLTRANSFERASE"/>
    <property type="match status" value="1"/>
</dbReference>
<evidence type="ECO:0000256" key="1">
    <source>
        <dbReference type="ARBA" id="ARBA00009995"/>
    </source>
</evidence>
<keyword evidence="2" id="KW-0808">Transferase</keyword>
<comment type="caution">
    <text evidence="4">The sequence shown here is derived from an EMBL/GenBank/DDBJ whole genome shotgun (WGS) entry which is preliminary data.</text>
</comment>
<name>A0A841TZP0_9BACL</name>
<organism evidence="4 5">
    <name type="scientific">Cohnella xylanilytica</name>
    <dbReference type="NCBI Taxonomy" id="557555"/>
    <lineage>
        <taxon>Bacteria</taxon>
        <taxon>Bacillati</taxon>
        <taxon>Bacillota</taxon>
        <taxon>Bacilli</taxon>
        <taxon>Bacillales</taxon>
        <taxon>Paenibacillaceae</taxon>
        <taxon>Cohnella</taxon>
    </lineage>
</organism>
<accession>A0A841TZP0</accession>
<dbReference type="Proteomes" id="UP000553776">
    <property type="component" value="Unassembled WGS sequence"/>
</dbReference>
<gene>
    <name evidence="4" type="ORF">H7B90_20270</name>
</gene>
<protein>
    <recommendedName>
        <fullName evidence="3">Erythromycin biosynthesis protein CIII-like C-terminal domain-containing protein</fullName>
    </recommendedName>
</protein>